<dbReference type="PROSITE" id="PS51257">
    <property type="entry name" value="PROKAR_LIPOPROTEIN"/>
    <property type="match status" value="1"/>
</dbReference>
<evidence type="ECO:0000313" key="2">
    <source>
        <dbReference type="EMBL" id="BBI99857.1"/>
    </source>
</evidence>
<accession>A0AAN1W0W7</accession>
<dbReference type="EMBL" id="AP019536">
    <property type="protein sequence ID" value="BBI99857.1"/>
    <property type="molecule type" value="Genomic_DNA"/>
</dbReference>
<feature type="chain" id="PRO_5043008636" description="Lipoprotein" evidence="1">
    <location>
        <begin position="21"/>
        <end position="131"/>
    </location>
</feature>
<evidence type="ECO:0008006" key="4">
    <source>
        <dbReference type="Google" id="ProtNLM"/>
    </source>
</evidence>
<reference evidence="2 3" key="1">
    <citation type="submission" date="2019-03" db="EMBL/GenBank/DDBJ databases">
        <title>Complete genome sequence of Ferrigenium kumadai strain An22, a microaerophilic iron-oxidizing bacterium isolated from a paddy field soil.</title>
        <authorList>
            <person name="Watanabe T."/>
            <person name="Asakawa S."/>
        </authorList>
    </citation>
    <scope>NUCLEOTIDE SEQUENCE [LARGE SCALE GENOMIC DNA]</scope>
    <source>
        <strain evidence="2 3">An22</strain>
    </source>
</reference>
<protein>
    <recommendedName>
        <fullName evidence="4">Lipoprotein</fullName>
    </recommendedName>
</protein>
<dbReference type="Proteomes" id="UP001319121">
    <property type="component" value="Chromosome"/>
</dbReference>
<sequence length="131" mass="14450">MKLARILFAAATCATLTACAGLPPSTAEISKAPKIQFGQTLPEGDNYVLHFPAGTPLPVSTVVDGNLFEHEGQATLHVTLKRDVYMFRQFASFDGQNWQPARKLIETHLELRIPQKDGSNAGYLHIQMDQK</sequence>
<evidence type="ECO:0000313" key="3">
    <source>
        <dbReference type="Proteomes" id="UP001319121"/>
    </source>
</evidence>
<name>A0AAN1W0W7_9PROT</name>
<dbReference type="KEGG" id="fku:FGKAn22_15500"/>
<gene>
    <name evidence="2" type="ORF">FGKAn22_15500</name>
</gene>
<organism evidence="2 3">
    <name type="scientific">Ferrigenium kumadai</name>
    <dbReference type="NCBI Taxonomy" id="1682490"/>
    <lineage>
        <taxon>Bacteria</taxon>
        <taxon>Pseudomonadati</taxon>
        <taxon>Pseudomonadota</taxon>
        <taxon>Betaproteobacteria</taxon>
        <taxon>Nitrosomonadales</taxon>
        <taxon>Gallionellaceae</taxon>
        <taxon>Ferrigenium</taxon>
    </lineage>
</organism>
<dbReference type="AlphaFoldDB" id="A0AAN1W0W7"/>
<keyword evidence="1" id="KW-0732">Signal</keyword>
<dbReference type="RefSeq" id="WP_212785119.1">
    <property type="nucleotide sequence ID" value="NZ_AP019536.1"/>
</dbReference>
<evidence type="ECO:0000256" key="1">
    <source>
        <dbReference type="SAM" id="SignalP"/>
    </source>
</evidence>
<proteinExistence type="predicted"/>
<feature type="signal peptide" evidence="1">
    <location>
        <begin position="1"/>
        <end position="20"/>
    </location>
</feature>
<keyword evidence="3" id="KW-1185">Reference proteome</keyword>